<evidence type="ECO:0000256" key="3">
    <source>
        <dbReference type="ARBA" id="ARBA00038335"/>
    </source>
</evidence>
<keyword evidence="2" id="KW-0539">Nucleus</keyword>
<dbReference type="GO" id="GO:0000462">
    <property type="term" value="P:maturation of SSU-rRNA from tricistronic rRNA transcript (SSU-rRNA, 5.8S rRNA, LSU-rRNA)"/>
    <property type="evidence" value="ECO:0007669"/>
    <property type="project" value="TreeGrafter"/>
</dbReference>
<evidence type="ECO:0000256" key="2">
    <source>
        <dbReference type="ARBA" id="ARBA00023242"/>
    </source>
</evidence>
<feature type="compositionally biased region" description="Basic and acidic residues" evidence="4">
    <location>
        <begin position="1018"/>
        <end position="1030"/>
    </location>
</feature>
<reference evidence="7 8" key="1">
    <citation type="journal article" date="2020" name="J. Phycol.">
        <title>Comparative genome analysis reveals Cyanidiococcus gen. nov., a new extremophilic red algal genus sister to Cyanidioschyzon (Cyanidioschyzonaceae, Rhodophyta).</title>
        <authorList>
            <person name="Liu S.-L."/>
            <person name="Chiang Y.-R."/>
            <person name="Yoon H.S."/>
            <person name="Fu H.-Y."/>
        </authorList>
    </citation>
    <scope>NUCLEOTIDE SEQUENCE [LARGE SCALE GENOMIC DNA]</scope>
    <source>
        <strain evidence="7 8">THAL066</strain>
    </source>
</reference>
<dbReference type="GO" id="GO:0005730">
    <property type="term" value="C:nucleolus"/>
    <property type="evidence" value="ECO:0007669"/>
    <property type="project" value="TreeGrafter"/>
</dbReference>
<comment type="subcellular location">
    <subcellularLocation>
        <location evidence="1">Nucleus</location>
    </subcellularLocation>
</comment>
<dbReference type="InterPro" id="IPR052414">
    <property type="entry name" value="U3_snoRNA-assoc_WDR"/>
</dbReference>
<feature type="transmembrane region" description="Helical" evidence="5">
    <location>
        <begin position="90"/>
        <end position="112"/>
    </location>
</feature>
<name>A0A7J7IM04_9RHOD</name>
<dbReference type="Pfam" id="PF04003">
    <property type="entry name" value="Utp12"/>
    <property type="match status" value="1"/>
</dbReference>
<evidence type="ECO:0000259" key="6">
    <source>
        <dbReference type="Pfam" id="PF04003"/>
    </source>
</evidence>
<comment type="similarity">
    <text evidence="3">Belongs to the UTP5 family.</text>
</comment>
<feature type="region of interest" description="Disordered" evidence="4">
    <location>
        <begin position="991"/>
        <end position="1056"/>
    </location>
</feature>
<comment type="caution">
    <text evidence="7">The sequence shown here is derived from an EMBL/GenBank/DDBJ whole genome shotgun (WGS) entry which is preliminary data.</text>
</comment>
<dbReference type="SUPFAM" id="SSF50978">
    <property type="entry name" value="WD40 repeat-like"/>
    <property type="match status" value="1"/>
</dbReference>
<evidence type="ECO:0000313" key="7">
    <source>
        <dbReference type="EMBL" id="KAF6003729.1"/>
    </source>
</evidence>
<feature type="domain" description="Small-subunit processome Utp12" evidence="6">
    <location>
        <begin position="868"/>
        <end position="984"/>
    </location>
</feature>
<feature type="compositionally biased region" description="Acidic residues" evidence="4">
    <location>
        <begin position="1044"/>
        <end position="1056"/>
    </location>
</feature>
<dbReference type="InterPro" id="IPR007148">
    <property type="entry name" value="SSU_processome_Utp12"/>
</dbReference>
<feature type="region of interest" description="Disordered" evidence="4">
    <location>
        <begin position="1"/>
        <end position="29"/>
    </location>
</feature>
<dbReference type="EMBL" id="VWRR01000005">
    <property type="protein sequence ID" value="KAF6003729.1"/>
    <property type="molecule type" value="Genomic_DNA"/>
</dbReference>
<feature type="compositionally biased region" description="Low complexity" evidence="4">
    <location>
        <begin position="1031"/>
        <end position="1043"/>
    </location>
</feature>
<protein>
    <submittedName>
        <fullName evidence="7">Small subunit (SSU) processome component</fullName>
    </submittedName>
</protein>
<feature type="compositionally biased region" description="Polar residues" evidence="4">
    <location>
        <begin position="991"/>
        <end position="1004"/>
    </location>
</feature>
<dbReference type="Gene3D" id="2.130.10.10">
    <property type="entry name" value="YVTN repeat-like/Quinoprotein amine dehydrogenase"/>
    <property type="match status" value="1"/>
</dbReference>
<dbReference type="AlphaFoldDB" id="A0A7J7IM04"/>
<proteinExistence type="inferred from homology"/>
<evidence type="ECO:0000313" key="8">
    <source>
        <dbReference type="Proteomes" id="UP000530660"/>
    </source>
</evidence>
<dbReference type="InterPro" id="IPR015943">
    <property type="entry name" value="WD40/YVTN_repeat-like_dom_sf"/>
</dbReference>
<keyword evidence="5" id="KW-0472">Membrane</keyword>
<dbReference type="PANTHER" id="PTHR44267:SF1">
    <property type="entry name" value="WD REPEAT-CONTAINING PROTEIN 43"/>
    <property type="match status" value="1"/>
</dbReference>
<evidence type="ECO:0000256" key="1">
    <source>
        <dbReference type="ARBA" id="ARBA00004123"/>
    </source>
</evidence>
<dbReference type="SMART" id="SM00320">
    <property type="entry name" value="WD40"/>
    <property type="match status" value="1"/>
</dbReference>
<accession>A0A7J7IM04</accession>
<dbReference type="InterPro" id="IPR001680">
    <property type="entry name" value="WD40_rpt"/>
</dbReference>
<keyword evidence="5" id="KW-0812">Transmembrane</keyword>
<gene>
    <name evidence="7" type="primary">UTP5</name>
    <name evidence="7" type="ORF">F1559_000156</name>
</gene>
<keyword evidence="8" id="KW-1185">Reference proteome</keyword>
<evidence type="ECO:0000256" key="4">
    <source>
        <dbReference type="SAM" id="MobiDB-lite"/>
    </source>
</evidence>
<dbReference type="PANTHER" id="PTHR44267">
    <property type="entry name" value="WD REPEAT-CONTAINING PROTEIN 43"/>
    <property type="match status" value="1"/>
</dbReference>
<keyword evidence="5" id="KW-1133">Transmembrane helix</keyword>
<dbReference type="OrthoDB" id="30195at2759"/>
<evidence type="ECO:0000256" key="5">
    <source>
        <dbReference type="SAM" id="Phobius"/>
    </source>
</evidence>
<dbReference type="InterPro" id="IPR036322">
    <property type="entry name" value="WD40_repeat_dom_sf"/>
</dbReference>
<organism evidence="7 8">
    <name type="scientific">Cyanidiococcus yangmingshanensis</name>
    <dbReference type="NCBI Taxonomy" id="2690220"/>
    <lineage>
        <taxon>Eukaryota</taxon>
        <taxon>Rhodophyta</taxon>
        <taxon>Bangiophyceae</taxon>
        <taxon>Cyanidiales</taxon>
        <taxon>Cyanidiaceae</taxon>
        <taxon>Cyanidiococcus</taxon>
    </lineage>
</organism>
<dbReference type="Proteomes" id="UP000530660">
    <property type="component" value="Unassembled WGS sequence"/>
</dbReference>
<sequence length="1056" mass="114295">MREKPETRVSKKGAALMQQEGSGGKLVSRRSKGAFVSAAPLPHRVGRHGADDRLRQGQFVQIVPVCGPFVTSSLEPAQDRAYGRKRASRVAGMVPVAASPMGFVACTCMAWSDGRIAVYGLSRMPTTGEGGQRDGLSGSPDSVLLAKWRDDPSLSTELSISAMNELGTGHFLGRVTAMRCFLDRSTRDEQTKRQRNGVRTLVSPTNASPMNASVEARKGAGSWTCLELVVVVGYESGALRLFAVELDRYLELDVSGALNAVDEVGTTPTRSLRLCDVCTLVGRVDAIAISGHSSRREIKCSRSCIQHVYTACHGGGSEIRAIRLHCSQYTDADGFLTNRYRWDGVEQHRKLQIRNLNACAKLQIAVSPDGQLMAVAAGECLSAFQLPSWCAEIEANQEASTIEAERVWRFTGHSSPVCCLGFLNRRLLASASLGDSLISLWRIHSEFGADRRPQLEDLVEIPPWRTALCQAGDALPASVTQLLPIRRPDREQPRIPWMNGRATSVANGHQDRCVESLRIASEVVADLSSNGGDLGSPADADDAYAQSEDDDECDLLALLGDGVAQLFVINEKVSVCDGHQARNASGKRTHVLQPTVIVQPPAPCMSSAALVRFLDESGKQRAGLVLFYGSLRNAHIEFLPDSTWSDETAAAKGTQTGASRIIMLGESLSSKLIAPAKLATEMEHEELRPLSSVDNLRSESRMNGSAHEQYSKVLGYAHLPVASIPPASPKSTNLQAADEPDHIHRVLDGHSADVTLGVEAPAATDREWIRTQSKARESKAPYKEAFDGRLHQSDFELSIKSATTSSVAGASGSVDQGPELLTLGERLLRLQQQDGSSSDVDRTGELSRQAPVPVQSVATFIVQALDANDAQLLDKALAAVHTIGGVSRTVRRLPARVVLPLFCVLVERFCSRSVRTPALSRWLRALILCNASFLLSQRDTPLVQPSSGLRSVREAMHALYHAIEEQQRLREALVRLEGRLELLLAFAQSQTSTTPRPSAKFSSTRRGREASSRAPAHVVDETLARDEESTRSSTTTASSTTTSESDETPSTDESTA</sequence>